<protein>
    <submittedName>
        <fullName evidence="7">Fatty acyl-AMP ligase</fullName>
    </submittedName>
</protein>
<keyword evidence="4" id="KW-0443">Lipid metabolism</keyword>
<keyword evidence="3" id="KW-0276">Fatty acid metabolism</keyword>
<dbReference type="Gene3D" id="3.30.300.30">
    <property type="match status" value="1"/>
</dbReference>
<dbReference type="PROSITE" id="PS00455">
    <property type="entry name" value="AMP_BINDING"/>
    <property type="match status" value="1"/>
</dbReference>
<dbReference type="EMBL" id="CP159837">
    <property type="protein sequence ID" value="XCM38817.1"/>
    <property type="molecule type" value="Genomic_DNA"/>
</dbReference>
<dbReference type="Pfam" id="PF23024">
    <property type="entry name" value="AMP-dom_DIP2-like"/>
    <property type="match status" value="1"/>
</dbReference>
<dbReference type="InterPro" id="IPR045851">
    <property type="entry name" value="AMP-bd_C_sf"/>
</dbReference>
<dbReference type="GO" id="GO:0071766">
    <property type="term" value="P:Actinobacterium-type cell wall biogenesis"/>
    <property type="evidence" value="ECO:0007669"/>
    <property type="project" value="UniProtKB-ARBA"/>
</dbReference>
<dbReference type="FunFam" id="3.40.50.12780:FF:000013">
    <property type="entry name" value="Long-chain-fatty-acid--AMP ligase FadD32"/>
    <property type="match status" value="1"/>
</dbReference>
<dbReference type="InterPro" id="IPR042099">
    <property type="entry name" value="ANL_N_sf"/>
</dbReference>
<dbReference type="InterPro" id="IPR000873">
    <property type="entry name" value="AMP-dep_synth/lig_dom"/>
</dbReference>
<dbReference type="RefSeq" id="WP_354635949.1">
    <property type="nucleotide sequence ID" value="NZ_CP159837.1"/>
</dbReference>
<dbReference type="AlphaFoldDB" id="A0AAU8JHX8"/>
<dbReference type="SUPFAM" id="SSF56801">
    <property type="entry name" value="Acetyl-CoA synthetase-like"/>
    <property type="match status" value="1"/>
</dbReference>
<dbReference type="GO" id="GO:0016874">
    <property type="term" value="F:ligase activity"/>
    <property type="evidence" value="ECO:0007669"/>
    <property type="project" value="UniProtKB-KW"/>
</dbReference>
<dbReference type="Gene3D" id="3.40.50.12780">
    <property type="entry name" value="N-terminal domain of ligase-like"/>
    <property type="match status" value="1"/>
</dbReference>
<keyword evidence="2 7" id="KW-0436">Ligase</keyword>
<dbReference type="InterPro" id="IPR040097">
    <property type="entry name" value="FAAL/FAAC"/>
</dbReference>
<evidence type="ECO:0000313" key="7">
    <source>
        <dbReference type="EMBL" id="XCM38817.1"/>
    </source>
</evidence>
<accession>A0AAU8JHX8</accession>
<reference evidence="7" key="1">
    <citation type="submission" date="2024-07" db="EMBL/GenBank/DDBJ databases">
        <authorList>
            <person name="Kim Y.J."/>
            <person name="Jeong J.Y."/>
        </authorList>
    </citation>
    <scope>NUCLEOTIDE SEQUENCE</scope>
    <source>
        <strain evidence="7">GIHE-MW2</strain>
    </source>
</reference>
<name>A0AAU8JHX8_9CYAN</name>
<dbReference type="GO" id="GO:0006633">
    <property type="term" value="P:fatty acid biosynthetic process"/>
    <property type="evidence" value="ECO:0007669"/>
    <property type="project" value="TreeGrafter"/>
</dbReference>
<dbReference type="CDD" id="cd05931">
    <property type="entry name" value="FAAL"/>
    <property type="match status" value="1"/>
</dbReference>
<evidence type="ECO:0000256" key="2">
    <source>
        <dbReference type="ARBA" id="ARBA00022598"/>
    </source>
</evidence>
<dbReference type="Pfam" id="PF00501">
    <property type="entry name" value="AMP-binding"/>
    <property type="match status" value="1"/>
</dbReference>
<feature type="domain" description="AMP-binding enzyme C-terminal" evidence="6">
    <location>
        <begin position="475"/>
        <end position="590"/>
    </location>
</feature>
<dbReference type="PANTHER" id="PTHR22754">
    <property type="entry name" value="DISCO-INTERACTING PROTEIN 2 DIP2 -RELATED"/>
    <property type="match status" value="1"/>
</dbReference>
<gene>
    <name evidence="7" type="ORF">ABWT76_001692</name>
</gene>
<proteinExistence type="inferred from homology"/>
<dbReference type="GO" id="GO:0070566">
    <property type="term" value="F:adenylyltransferase activity"/>
    <property type="evidence" value="ECO:0007669"/>
    <property type="project" value="TreeGrafter"/>
</dbReference>
<dbReference type="PANTHER" id="PTHR22754:SF32">
    <property type="entry name" value="DISCO-INTERACTING PROTEIN 2"/>
    <property type="match status" value="1"/>
</dbReference>
<evidence type="ECO:0000259" key="5">
    <source>
        <dbReference type="Pfam" id="PF00501"/>
    </source>
</evidence>
<evidence type="ECO:0000256" key="4">
    <source>
        <dbReference type="ARBA" id="ARBA00023098"/>
    </source>
</evidence>
<evidence type="ECO:0000256" key="3">
    <source>
        <dbReference type="ARBA" id="ARBA00022832"/>
    </source>
</evidence>
<feature type="domain" description="AMP-dependent synthetase/ligase" evidence="5">
    <location>
        <begin position="23"/>
        <end position="431"/>
    </location>
</feature>
<comment type="similarity">
    <text evidence="1">Belongs to the ATP-dependent AMP-binding enzyme family.</text>
</comment>
<evidence type="ECO:0000256" key="1">
    <source>
        <dbReference type="ARBA" id="ARBA00006432"/>
    </source>
</evidence>
<evidence type="ECO:0000259" key="6">
    <source>
        <dbReference type="Pfam" id="PF23024"/>
    </source>
</evidence>
<organism evidence="7">
    <name type="scientific">Planktothricoides raciborskii GIHE-MW2</name>
    <dbReference type="NCBI Taxonomy" id="2792601"/>
    <lineage>
        <taxon>Bacteria</taxon>
        <taxon>Bacillati</taxon>
        <taxon>Cyanobacteriota</taxon>
        <taxon>Cyanophyceae</taxon>
        <taxon>Oscillatoriophycideae</taxon>
        <taxon>Oscillatoriales</taxon>
        <taxon>Oscillatoriaceae</taxon>
        <taxon>Planktothricoides</taxon>
    </lineage>
</organism>
<dbReference type="GO" id="GO:0005886">
    <property type="term" value="C:plasma membrane"/>
    <property type="evidence" value="ECO:0007669"/>
    <property type="project" value="TreeGrafter"/>
</dbReference>
<dbReference type="InterPro" id="IPR025110">
    <property type="entry name" value="AMP-bd_C"/>
</dbReference>
<dbReference type="InterPro" id="IPR020845">
    <property type="entry name" value="AMP-binding_CS"/>
</dbReference>
<sequence>MLETSSEFAKFANQSATLLDLVQERALNQPDEVVYRFLGDGERESGSLTYQQLDTMARAIAAELQSLGATGERALLIYSFSDTLEFIVAFFGCVYAGTIAVTTYPPRPNQSLAGFQSRVSSSEARFILTTAALFNLAKKQLGEYPELANCTKVLTDQITSDSASAPLRERASKWVKPDLTPESLVFLQYTSGSTGNPKGVMVTHKNMLYNSEMIYRGFGHSRRSAGVIWLPLYHDMGLIGGVIQPLYGGFPVVLMSPMTFLQKPFLWLQAVSRYQATTSGGPNFAYDLCLRRVTDKQLATLDLSHWEVAFSGAEPVRAETLEKFAQKFAPCGFRPEAFYPCYGMAETTLLVSGGEKTAPPTIRYLDGAGLEENRIVPVAKDAPGSRAIVSCGHAWLDQKILIVDTETLTECPPDQVGEIWVSGSGVGMGYWNRPEETEKTFNAYLADSGEGPFLRTGDLGHLHNGELFVAGRFKEMMIIWGRNQYPQNIEATVEACHPSLRPGCGAAFSVEADGEERLVIAYEVERTFLRQLPVEEIVTAIRQAIAAEYVAEVYAIALLKTASLPKTSSGKIQRYLTKQQFLEGTLNVVAQWQLPKDEQGDILDVLSSTGG</sequence>